<proteinExistence type="predicted"/>
<sequence length="245" mass="25352">MSGLHSAALLLVGHGAAAADGGEGLRRLAAALRARRLFAEVEPCFCRQPPLASLDLVRSPTVHVVPVFSGDGVFTRRIIPERLGLCGPESRVAGRRVLLSPPVGAHPAIPALLARRARAFCRARGLPPEHTALLLAAHGSPRPDAPPGTAAGIAAVLARRSGFAEVAAGYLEQPPFLTAWPTLVAARDVLLLPLLLAEGRHAGRDLPALAAAAPAGRRLWLLPGLGRDPALGDIVFDLVAGGPPS</sequence>
<protein>
    <recommendedName>
        <fullName evidence="4">Sirohydrochlorin cobaltochelatase</fullName>
    </recommendedName>
</protein>
<accession>A0A1J5SCX7</accession>
<keyword evidence="2" id="KW-0456">Lyase</keyword>
<dbReference type="GO" id="GO:0016829">
    <property type="term" value="F:lyase activity"/>
    <property type="evidence" value="ECO:0007669"/>
    <property type="project" value="UniProtKB-KW"/>
</dbReference>
<dbReference type="InterPro" id="IPR050963">
    <property type="entry name" value="Sirohydro_Cobaltochel/CbiX"/>
</dbReference>
<dbReference type="InterPro" id="IPR002762">
    <property type="entry name" value="CbiX-like"/>
</dbReference>
<dbReference type="AlphaFoldDB" id="A0A1J5SCX7"/>
<evidence type="ECO:0000256" key="2">
    <source>
        <dbReference type="ARBA" id="ARBA00023239"/>
    </source>
</evidence>
<dbReference type="Gene3D" id="3.40.50.1400">
    <property type="match status" value="2"/>
</dbReference>
<dbReference type="GO" id="GO:0046872">
    <property type="term" value="F:metal ion binding"/>
    <property type="evidence" value="ECO:0007669"/>
    <property type="project" value="UniProtKB-KW"/>
</dbReference>
<keyword evidence="1" id="KW-0479">Metal-binding</keyword>
<evidence type="ECO:0000256" key="1">
    <source>
        <dbReference type="ARBA" id="ARBA00022723"/>
    </source>
</evidence>
<dbReference type="Pfam" id="PF01903">
    <property type="entry name" value="CbiX"/>
    <property type="match status" value="2"/>
</dbReference>
<organism evidence="3">
    <name type="scientific">mine drainage metagenome</name>
    <dbReference type="NCBI Taxonomy" id="410659"/>
    <lineage>
        <taxon>unclassified sequences</taxon>
        <taxon>metagenomes</taxon>
        <taxon>ecological metagenomes</taxon>
    </lineage>
</organism>
<evidence type="ECO:0008006" key="4">
    <source>
        <dbReference type="Google" id="ProtNLM"/>
    </source>
</evidence>
<dbReference type="PANTHER" id="PTHR33542">
    <property type="entry name" value="SIROHYDROCHLORIN FERROCHELATASE, CHLOROPLASTIC"/>
    <property type="match status" value="1"/>
</dbReference>
<evidence type="ECO:0000313" key="3">
    <source>
        <dbReference type="EMBL" id="OIR02045.1"/>
    </source>
</evidence>
<dbReference type="PANTHER" id="PTHR33542:SF3">
    <property type="entry name" value="SIROHYDROCHLORIN FERROCHELATASE, CHLOROPLASTIC"/>
    <property type="match status" value="1"/>
</dbReference>
<name>A0A1J5SCX7_9ZZZZ</name>
<gene>
    <name evidence="3" type="ORF">GALL_159030</name>
</gene>
<dbReference type="EMBL" id="MLJW01000078">
    <property type="protein sequence ID" value="OIR02045.1"/>
    <property type="molecule type" value="Genomic_DNA"/>
</dbReference>
<reference evidence="3" key="1">
    <citation type="submission" date="2016-10" db="EMBL/GenBank/DDBJ databases">
        <title>Sequence of Gallionella enrichment culture.</title>
        <authorList>
            <person name="Poehlein A."/>
            <person name="Muehling M."/>
            <person name="Daniel R."/>
        </authorList>
    </citation>
    <scope>NUCLEOTIDE SEQUENCE</scope>
</reference>
<dbReference type="SUPFAM" id="SSF53800">
    <property type="entry name" value="Chelatase"/>
    <property type="match status" value="1"/>
</dbReference>
<comment type="caution">
    <text evidence="3">The sequence shown here is derived from an EMBL/GenBank/DDBJ whole genome shotgun (WGS) entry which is preliminary data.</text>
</comment>